<name>A0ABM7VFP5_9BACT</name>
<dbReference type="InterPro" id="IPR006439">
    <property type="entry name" value="HAD-SF_hydro_IA"/>
</dbReference>
<dbReference type="PANTHER" id="PTHR43481">
    <property type="entry name" value="FRUCTOSE-1-PHOSPHATE PHOSPHATASE"/>
    <property type="match status" value="1"/>
</dbReference>
<dbReference type="SFLD" id="SFLDS00003">
    <property type="entry name" value="Haloacid_Dehalogenase"/>
    <property type="match status" value="1"/>
</dbReference>
<dbReference type="NCBIfam" id="TIGR01509">
    <property type="entry name" value="HAD-SF-IA-v3"/>
    <property type="match status" value="1"/>
</dbReference>
<dbReference type="Gene3D" id="1.10.150.240">
    <property type="entry name" value="Putative phosphatase, domain 2"/>
    <property type="match status" value="1"/>
</dbReference>
<dbReference type="Proteomes" id="UP001354989">
    <property type="component" value="Chromosome"/>
</dbReference>
<evidence type="ECO:0000313" key="1">
    <source>
        <dbReference type="EMBL" id="BDC99787.1"/>
    </source>
</evidence>
<dbReference type="CDD" id="cd07505">
    <property type="entry name" value="HAD_BPGM-like"/>
    <property type="match status" value="1"/>
</dbReference>
<dbReference type="EMBL" id="AP025292">
    <property type="protein sequence ID" value="BDC99787.1"/>
    <property type="molecule type" value="Genomic_DNA"/>
</dbReference>
<dbReference type="InterPro" id="IPR051806">
    <property type="entry name" value="HAD-like_SPP"/>
</dbReference>
<dbReference type="SUPFAM" id="SSF56784">
    <property type="entry name" value="HAD-like"/>
    <property type="match status" value="1"/>
</dbReference>
<sequence>MKKQIIIPAHIKGLIFDVDGTLADTMPTHYLAWKAIADRYGFEFPESLFYEWAGKPTTEVTALLNQRHGLSLDIERVSAEKEEAYLALADQVQPISITVDVAKAYHGKLPMSAGTGNIPHLTTHSLKAIGLEEIITTIVTIEDVAKPKPDPETFARCAELMGVAPEDCAVFEDGDHGIAAGKALGMTIFDVRDYLD</sequence>
<keyword evidence="2" id="KW-1185">Reference proteome</keyword>
<gene>
    <name evidence="1" type="primary">yqaB</name>
    <name evidence="1" type="ORF">PEPS_20680</name>
</gene>
<proteinExistence type="predicted"/>
<dbReference type="SFLD" id="SFLDG01129">
    <property type="entry name" value="C1.5:_HAD__Beta-PGM__Phosphata"/>
    <property type="match status" value="1"/>
</dbReference>
<accession>A0ABM7VFP5</accession>
<reference evidence="1 2" key="1">
    <citation type="submission" date="2021-12" db="EMBL/GenBank/DDBJ databases">
        <title>Genome sequencing of bacteria with rrn-lacking chromosome and rrn-plasmid.</title>
        <authorList>
            <person name="Anda M."/>
            <person name="Iwasaki W."/>
        </authorList>
    </citation>
    <scope>NUCLEOTIDE SEQUENCE [LARGE SCALE GENOMIC DNA]</scope>
    <source>
        <strain evidence="1 2">NBRC 101262</strain>
    </source>
</reference>
<dbReference type="PANTHER" id="PTHR43481:SF4">
    <property type="entry name" value="GLYCEROL-1-PHOSPHATE PHOSPHOHYDROLASE 1-RELATED"/>
    <property type="match status" value="1"/>
</dbReference>
<dbReference type="Pfam" id="PF00702">
    <property type="entry name" value="Hydrolase"/>
    <property type="match status" value="1"/>
</dbReference>
<dbReference type="InterPro" id="IPR023198">
    <property type="entry name" value="PGP-like_dom2"/>
</dbReference>
<evidence type="ECO:0000313" key="2">
    <source>
        <dbReference type="Proteomes" id="UP001354989"/>
    </source>
</evidence>
<organism evidence="1 2">
    <name type="scientific">Persicobacter psychrovividus</name>
    <dbReference type="NCBI Taxonomy" id="387638"/>
    <lineage>
        <taxon>Bacteria</taxon>
        <taxon>Pseudomonadati</taxon>
        <taxon>Bacteroidota</taxon>
        <taxon>Cytophagia</taxon>
        <taxon>Cytophagales</taxon>
        <taxon>Persicobacteraceae</taxon>
        <taxon>Persicobacter</taxon>
    </lineage>
</organism>
<dbReference type="RefSeq" id="WP_332919941.1">
    <property type="nucleotide sequence ID" value="NZ_AP025292.1"/>
</dbReference>
<dbReference type="InterPro" id="IPR036412">
    <property type="entry name" value="HAD-like_sf"/>
</dbReference>
<dbReference type="Gene3D" id="3.40.50.1000">
    <property type="entry name" value="HAD superfamily/HAD-like"/>
    <property type="match status" value="1"/>
</dbReference>
<protein>
    <submittedName>
        <fullName evidence="1">Fructose-1-phosphate/6-phosphogluconate phosphatase</fullName>
    </submittedName>
</protein>
<dbReference type="InterPro" id="IPR023214">
    <property type="entry name" value="HAD_sf"/>
</dbReference>